<dbReference type="PANTHER" id="PTHR31313:SF81">
    <property type="entry name" value="TY1 ENHANCER ACTIVATOR"/>
    <property type="match status" value="1"/>
</dbReference>
<gene>
    <name evidence="7 9" type="ORF">BDZ99DRAFT_213426</name>
</gene>
<keyword evidence="2" id="KW-0862">Zinc</keyword>
<dbReference type="GO" id="GO:0046872">
    <property type="term" value="F:metal ion binding"/>
    <property type="evidence" value="ECO:0007669"/>
    <property type="project" value="UniProtKB-KW"/>
</dbReference>
<organism evidence="7">
    <name type="scientific">Mytilinidion resinicola</name>
    <dbReference type="NCBI Taxonomy" id="574789"/>
    <lineage>
        <taxon>Eukaryota</taxon>
        <taxon>Fungi</taxon>
        <taxon>Dikarya</taxon>
        <taxon>Ascomycota</taxon>
        <taxon>Pezizomycotina</taxon>
        <taxon>Dothideomycetes</taxon>
        <taxon>Pleosporomycetidae</taxon>
        <taxon>Mytilinidiales</taxon>
        <taxon>Mytilinidiaceae</taxon>
        <taxon>Mytilinidion</taxon>
    </lineage>
</organism>
<dbReference type="GO" id="GO:0003677">
    <property type="term" value="F:DNA binding"/>
    <property type="evidence" value="ECO:0007669"/>
    <property type="project" value="UniProtKB-KW"/>
</dbReference>
<evidence type="ECO:0000256" key="3">
    <source>
        <dbReference type="ARBA" id="ARBA00023015"/>
    </source>
</evidence>
<keyword evidence="1" id="KW-0479">Metal-binding</keyword>
<keyword evidence="6" id="KW-0539">Nucleus</keyword>
<sequence>MQYAAALILLHRPVAHFGTDSDSTAHTSASETSRQICVYNACLIAQYLQEYYEKHGSVLTMSWVALHIIATASTTLVANIAERKGSIGFKSQLSCLQTCMRSLNELEKSHVVTRRVRKVIQHAIRLLDLDSTIDSMSASLPYEGSSSQLAGLSAPLVTPSQDLAFASARLEAIPEVFQFNDLLPVWSQFDMLNSFESYFSG</sequence>
<evidence type="ECO:0000256" key="6">
    <source>
        <dbReference type="ARBA" id="ARBA00023242"/>
    </source>
</evidence>
<reference evidence="9" key="3">
    <citation type="submission" date="2025-04" db="UniProtKB">
        <authorList>
            <consortium name="RefSeq"/>
        </authorList>
    </citation>
    <scope>IDENTIFICATION</scope>
    <source>
        <strain evidence="9">CBS 304.34</strain>
    </source>
</reference>
<reference evidence="9" key="2">
    <citation type="submission" date="2020-04" db="EMBL/GenBank/DDBJ databases">
        <authorList>
            <consortium name="NCBI Genome Project"/>
        </authorList>
    </citation>
    <scope>NUCLEOTIDE SEQUENCE</scope>
    <source>
        <strain evidence="9">CBS 304.34</strain>
    </source>
</reference>
<keyword evidence="8" id="KW-1185">Reference proteome</keyword>
<dbReference type="EMBL" id="MU003727">
    <property type="protein sequence ID" value="KAF2801806.1"/>
    <property type="molecule type" value="Genomic_DNA"/>
</dbReference>
<evidence type="ECO:0000256" key="1">
    <source>
        <dbReference type="ARBA" id="ARBA00022723"/>
    </source>
</evidence>
<evidence type="ECO:0008006" key="10">
    <source>
        <dbReference type="Google" id="ProtNLM"/>
    </source>
</evidence>
<name>A0A6A6XZ10_9PEZI</name>
<keyword evidence="4" id="KW-0238">DNA-binding</keyword>
<protein>
    <recommendedName>
        <fullName evidence="10">Transcription factor domain-containing protein</fullName>
    </recommendedName>
</protein>
<evidence type="ECO:0000256" key="5">
    <source>
        <dbReference type="ARBA" id="ARBA00023163"/>
    </source>
</evidence>
<dbReference type="GeneID" id="54454267"/>
<dbReference type="PANTHER" id="PTHR31313">
    <property type="entry name" value="TY1 ENHANCER ACTIVATOR"/>
    <property type="match status" value="1"/>
</dbReference>
<dbReference type="RefSeq" id="XP_033568770.1">
    <property type="nucleotide sequence ID" value="XM_033713374.1"/>
</dbReference>
<keyword evidence="3" id="KW-0805">Transcription regulation</keyword>
<dbReference type="CDD" id="cd12148">
    <property type="entry name" value="fungal_TF_MHR"/>
    <property type="match status" value="1"/>
</dbReference>
<evidence type="ECO:0000313" key="9">
    <source>
        <dbReference type="RefSeq" id="XP_033568770.1"/>
    </source>
</evidence>
<dbReference type="Proteomes" id="UP000504636">
    <property type="component" value="Unplaced"/>
</dbReference>
<keyword evidence="5" id="KW-0804">Transcription</keyword>
<accession>A0A6A6XZ10</accession>
<proteinExistence type="predicted"/>
<evidence type="ECO:0000256" key="4">
    <source>
        <dbReference type="ARBA" id="ARBA00023125"/>
    </source>
</evidence>
<evidence type="ECO:0000313" key="8">
    <source>
        <dbReference type="Proteomes" id="UP000504636"/>
    </source>
</evidence>
<evidence type="ECO:0000256" key="2">
    <source>
        <dbReference type="ARBA" id="ARBA00022833"/>
    </source>
</evidence>
<dbReference type="AlphaFoldDB" id="A0A6A6XZ10"/>
<evidence type="ECO:0000313" key="7">
    <source>
        <dbReference type="EMBL" id="KAF2801806.1"/>
    </source>
</evidence>
<reference evidence="7 9" key="1">
    <citation type="journal article" date="2020" name="Stud. Mycol.">
        <title>101 Dothideomycetes genomes: a test case for predicting lifestyles and emergence of pathogens.</title>
        <authorList>
            <person name="Haridas S."/>
            <person name="Albert R."/>
            <person name="Binder M."/>
            <person name="Bloem J."/>
            <person name="Labutti K."/>
            <person name="Salamov A."/>
            <person name="Andreopoulos B."/>
            <person name="Baker S."/>
            <person name="Barry K."/>
            <person name="Bills G."/>
            <person name="Bluhm B."/>
            <person name="Cannon C."/>
            <person name="Castanera R."/>
            <person name="Culley D."/>
            <person name="Daum C."/>
            <person name="Ezra D."/>
            <person name="Gonzalez J."/>
            <person name="Henrissat B."/>
            <person name="Kuo A."/>
            <person name="Liang C."/>
            <person name="Lipzen A."/>
            <person name="Lutzoni F."/>
            <person name="Magnuson J."/>
            <person name="Mondo S."/>
            <person name="Nolan M."/>
            <person name="Ohm R."/>
            <person name="Pangilinan J."/>
            <person name="Park H.-J."/>
            <person name="Ramirez L."/>
            <person name="Alfaro M."/>
            <person name="Sun H."/>
            <person name="Tritt A."/>
            <person name="Yoshinaga Y."/>
            <person name="Zwiers L.-H."/>
            <person name="Turgeon B."/>
            <person name="Goodwin S."/>
            <person name="Spatafora J."/>
            <person name="Crous P."/>
            <person name="Grigoriev I."/>
        </authorList>
    </citation>
    <scope>NUCLEOTIDE SEQUENCE</scope>
    <source>
        <strain evidence="7 9">CBS 304.34</strain>
    </source>
</reference>
<dbReference type="InterPro" id="IPR051615">
    <property type="entry name" value="Transcr_Regulatory_Elem"/>
</dbReference>
<dbReference type="OrthoDB" id="2154091at2759"/>